<feature type="domain" description="Putative auto-transporter adhesin head GIN" evidence="2">
    <location>
        <begin position="42"/>
        <end position="221"/>
    </location>
</feature>
<evidence type="ECO:0000313" key="4">
    <source>
        <dbReference type="Proteomes" id="UP001597557"/>
    </source>
</evidence>
<proteinExistence type="predicted"/>
<protein>
    <submittedName>
        <fullName evidence="3">Head GIN domain-containing protein</fullName>
    </submittedName>
</protein>
<dbReference type="Proteomes" id="UP001597557">
    <property type="component" value="Unassembled WGS sequence"/>
</dbReference>
<dbReference type="InterPro" id="IPR021255">
    <property type="entry name" value="DUF2807"/>
</dbReference>
<gene>
    <name evidence="3" type="ORF">ACFS5N_01720</name>
</gene>
<keyword evidence="1" id="KW-0732">Signal</keyword>
<evidence type="ECO:0000256" key="1">
    <source>
        <dbReference type="SAM" id="SignalP"/>
    </source>
</evidence>
<organism evidence="3 4">
    <name type="scientific">Mucilaginibacter ximonensis</name>
    <dbReference type="NCBI Taxonomy" id="538021"/>
    <lineage>
        <taxon>Bacteria</taxon>
        <taxon>Pseudomonadati</taxon>
        <taxon>Bacteroidota</taxon>
        <taxon>Sphingobacteriia</taxon>
        <taxon>Sphingobacteriales</taxon>
        <taxon>Sphingobacteriaceae</taxon>
        <taxon>Mucilaginibacter</taxon>
    </lineage>
</organism>
<dbReference type="RefSeq" id="WP_377181575.1">
    <property type="nucleotide sequence ID" value="NZ_JBHUPD010000001.1"/>
</dbReference>
<dbReference type="EMBL" id="JBHUPD010000001">
    <property type="protein sequence ID" value="MFD2871165.1"/>
    <property type="molecule type" value="Genomic_DNA"/>
</dbReference>
<dbReference type="Pfam" id="PF10988">
    <property type="entry name" value="DUF2807"/>
    <property type="match status" value="1"/>
</dbReference>
<evidence type="ECO:0000259" key="2">
    <source>
        <dbReference type="Pfam" id="PF10988"/>
    </source>
</evidence>
<dbReference type="PROSITE" id="PS51257">
    <property type="entry name" value="PROKAR_LIPOPROTEIN"/>
    <property type="match status" value="1"/>
</dbReference>
<keyword evidence="4" id="KW-1185">Reference proteome</keyword>
<evidence type="ECO:0000313" key="3">
    <source>
        <dbReference type="EMBL" id="MFD2871165.1"/>
    </source>
</evidence>
<dbReference type="PANTHER" id="PTHR39200">
    <property type="entry name" value="HYPOTHETICAL EXPORTED PROTEIN"/>
    <property type="match status" value="1"/>
</dbReference>
<sequence>MKTFLKTALVLFAGMSLAISSCKTTCTKGSGHVVSENRKVGNFSKLDLSGMYNVELVQDSSMNISVSADDNLLKLITTEVDGDKLKIKTQNICPSGQIVVTIGVRNLDEIDQTGAISLTTKSKLVTKDLALNLAGASNVTLDLDAANLHTTANGSIEINLKGQATSHSVNLSGGGKVHAFDFVVGNYDLETSGAADFEINVLHALTVNSSGASEVKYKGNPTTINNKKSGISTITKVN</sequence>
<feature type="chain" id="PRO_5047266807" evidence="1">
    <location>
        <begin position="19"/>
        <end position="238"/>
    </location>
</feature>
<dbReference type="Gene3D" id="2.160.20.120">
    <property type="match status" value="1"/>
</dbReference>
<feature type="signal peptide" evidence="1">
    <location>
        <begin position="1"/>
        <end position="18"/>
    </location>
</feature>
<reference evidence="4" key="1">
    <citation type="journal article" date="2019" name="Int. J. Syst. Evol. Microbiol.">
        <title>The Global Catalogue of Microorganisms (GCM) 10K type strain sequencing project: providing services to taxonomists for standard genome sequencing and annotation.</title>
        <authorList>
            <consortium name="The Broad Institute Genomics Platform"/>
            <consortium name="The Broad Institute Genome Sequencing Center for Infectious Disease"/>
            <person name="Wu L."/>
            <person name="Ma J."/>
        </authorList>
    </citation>
    <scope>NUCLEOTIDE SEQUENCE [LARGE SCALE GENOMIC DNA]</scope>
    <source>
        <strain evidence="4">KCTC 22437</strain>
    </source>
</reference>
<dbReference type="PANTHER" id="PTHR39200:SF1">
    <property type="entry name" value="AUTO-TRANSPORTER ADHESIN HEAD GIN DOMAIN-CONTAINING PROTEIN-RELATED"/>
    <property type="match status" value="1"/>
</dbReference>
<comment type="caution">
    <text evidence="3">The sequence shown here is derived from an EMBL/GenBank/DDBJ whole genome shotgun (WGS) entry which is preliminary data.</text>
</comment>
<name>A0ABW5Y7A3_9SPHI</name>
<accession>A0ABW5Y7A3</accession>